<gene>
    <name evidence="8" type="ORF">X943_003412</name>
</gene>
<dbReference type="SUPFAM" id="SSF55486">
    <property type="entry name" value="Metalloproteases ('zincins'), catalytic domain"/>
    <property type="match status" value="1"/>
</dbReference>
<evidence type="ECO:0000313" key="9">
    <source>
        <dbReference type="Proteomes" id="UP001195914"/>
    </source>
</evidence>
<dbReference type="AlphaFoldDB" id="A0AAD9GAS9"/>
<keyword evidence="6" id="KW-0378">Hydrolase</keyword>
<dbReference type="Pfam" id="PF02130">
    <property type="entry name" value="YbeY"/>
    <property type="match status" value="2"/>
</dbReference>
<dbReference type="GO" id="GO:0046872">
    <property type="term" value="F:metal ion binding"/>
    <property type="evidence" value="ECO:0007669"/>
    <property type="project" value="UniProtKB-KW"/>
</dbReference>
<keyword evidence="5" id="KW-0255">Endonuclease</keyword>
<evidence type="ECO:0000256" key="1">
    <source>
        <dbReference type="ARBA" id="ARBA00001947"/>
    </source>
</evidence>
<dbReference type="PROSITE" id="PS01306">
    <property type="entry name" value="UPF0054"/>
    <property type="match status" value="1"/>
</dbReference>
<proteinExistence type="inferred from homology"/>
<sequence>MILDVCIRILIFGLLCVTISQSFRFAGSPVAFHLAYRNLLPAYKQFQDTNVALGKGTHAEFRVLAYVDSPGRDGATNTFEPNEITLANEQGDFHVDEELIHDACQLYRSVLGVPDFSVDIIFVTSEIMRDANKETFGKDRPTDIISHAGNSKYIRREYHLNRSPMQAPEFRHLGEIMLCPDYIHKQMMADIQIQEDSPDGGAEQNISGPRGVALRLKGVSDLNLRFCYLLAHGFLHLLGYDHVTDSDFEEMLAEEDKLLDTFSTHNKAK</sequence>
<comment type="similarity">
    <text evidence="2">Belongs to the endoribonuclease YbeY family.</text>
</comment>
<dbReference type="InterPro" id="IPR023091">
    <property type="entry name" value="MetalPrtase_cat_dom_sf_prd"/>
</dbReference>
<dbReference type="EMBL" id="JAHBMH010000062">
    <property type="protein sequence ID" value="KAK1934932.1"/>
    <property type="molecule type" value="Genomic_DNA"/>
</dbReference>
<comment type="cofactor">
    <cofactor evidence="1">
        <name>Zn(2+)</name>
        <dbReference type="ChEBI" id="CHEBI:29105"/>
    </cofactor>
</comment>
<dbReference type="HAMAP" id="MF_00009">
    <property type="entry name" value="Endoribonucl_YbeY"/>
    <property type="match status" value="1"/>
</dbReference>
<dbReference type="InterPro" id="IPR020549">
    <property type="entry name" value="YbeY_CS"/>
</dbReference>
<dbReference type="Proteomes" id="UP001195914">
    <property type="component" value="Unassembled WGS sequence"/>
</dbReference>
<dbReference type="GO" id="GO:0004222">
    <property type="term" value="F:metalloendopeptidase activity"/>
    <property type="evidence" value="ECO:0007669"/>
    <property type="project" value="InterPro"/>
</dbReference>
<dbReference type="GO" id="GO:0004519">
    <property type="term" value="F:endonuclease activity"/>
    <property type="evidence" value="ECO:0007669"/>
    <property type="project" value="UniProtKB-KW"/>
</dbReference>
<evidence type="ECO:0000256" key="7">
    <source>
        <dbReference type="ARBA" id="ARBA00022833"/>
    </source>
</evidence>
<keyword evidence="7" id="KW-0862">Zinc</keyword>
<accession>A0AAD9GAS9</accession>
<organism evidence="8 9">
    <name type="scientific">Babesia divergens</name>
    <dbReference type="NCBI Taxonomy" id="32595"/>
    <lineage>
        <taxon>Eukaryota</taxon>
        <taxon>Sar</taxon>
        <taxon>Alveolata</taxon>
        <taxon>Apicomplexa</taxon>
        <taxon>Aconoidasida</taxon>
        <taxon>Piroplasmida</taxon>
        <taxon>Babesiidae</taxon>
        <taxon>Babesia</taxon>
    </lineage>
</organism>
<comment type="caution">
    <text evidence="8">The sequence shown here is derived from an EMBL/GenBank/DDBJ whole genome shotgun (WGS) entry which is preliminary data.</text>
</comment>
<evidence type="ECO:0000313" key="8">
    <source>
        <dbReference type="EMBL" id="KAK1934932.1"/>
    </source>
</evidence>
<keyword evidence="3" id="KW-0540">Nuclease</keyword>
<name>A0AAD9GAS9_BABDI</name>
<keyword evidence="9" id="KW-1185">Reference proteome</keyword>
<evidence type="ECO:0000256" key="5">
    <source>
        <dbReference type="ARBA" id="ARBA00022759"/>
    </source>
</evidence>
<keyword evidence="4" id="KW-0479">Metal-binding</keyword>
<dbReference type="InterPro" id="IPR002036">
    <property type="entry name" value="YbeY"/>
</dbReference>
<reference evidence="8" key="1">
    <citation type="journal article" date="2014" name="Nucleic Acids Res.">
        <title>The evolutionary dynamics of variant antigen genes in Babesia reveal a history of genomic innovation underlying host-parasite interaction.</title>
        <authorList>
            <person name="Jackson A.P."/>
            <person name="Otto T.D."/>
            <person name="Darby A."/>
            <person name="Ramaprasad A."/>
            <person name="Xia D."/>
            <person name="Echaide I.E."/>
            <person name="Farber M."/>
            <person name="Gahlot S."/>
            <person name="Gamble J."/>
            <person name="Gupta D."/>
            <person name="Gupta Y."/>
            <person name="Jackson L."/>
            <person name="Malandrin L."/>
            <person name="Malas T.B."/>
            <person name="Moussa E."/>
            <person name="Nair M."/>
            <person name="Reid A.J."/>
            <person name="Sanders M."/>
            <person name="Sharma J."/>
            <person name="Tracey A."/>
            <person name="Quail M.A."/>
            <person name="Weir W."/>
            <person name="Wastling J.M."/>
            <person name="Hall N."/>
            <person name="Willadsen P."/>
            <person name="Lingelbach K."/>
            <person name="Shiels B."/>
            <person name="Tait A."/>
            <person name="Berriman M."/>
            <person name="Allred D.R."/>
            <person name="Pain A."/>
        </authorList>
    </citation>
    <scope>NUCLEOTIDE SEQUENCE</scope>
    <source>
        <strain evidence="8">1802A</strain>
    </source>
</reference>
<dbReference type="Gene3D" id="3.40.390.30">
    <property type="entry name" value="Metalloproteases ('zincins'), catalytic domain"/>
    <property type="match status" value="1"/>
</dbReference>
<evidence type="ECO:0000256" key="3">
    <source>
        <dbReference type="ARBA" id="ARBA00022722"/>
    </source>
</evidence>
<evidence type="ECO:0000256" key="6">
    <source>
        <dbReference type="ARBA" id="ARBA00022801"/>
    </source>
</evidence>
<dbReference type="GO" id="GO:0006364">
    <property type="term" value="P:rRNA processing"/>
    <property type="evidence" value="ECO:0007669"/>
    <property type="project" value="InterPro"/>
</dbReference>
<protein>
    <submittedName>
        <fullName evidence="8">Membrane protein</fullName>
    </submittedName>
</protein>
<evidence type="ECO:0000256" key="4">
    <source>
        <dbReference type="ARBA" id="ARBA00022723"/>
    </source>
</evidence>
<reference evidence="8" key="2">
    <citation type="submission" date="2021-05" db="EMBL/GenBank/DDBJ databases">
        <authorList>
            <person name="Pain A."/>
        </authorList>
    </citation>
    <scope>NUCLEOTIDE SEQUENCE</scope>
    <source>
        <strain evidence="8">1802A</strain>
    </source>
</reference>
<evidence type="ECO:0000256" key="2">
    <source>
        <dbReference type="ARBA" id="ARBA00010875"/>
    </source>
</evidence>